<dbReference type="SUPFAM" id="SSF52047">
    <property type="entry name" value="RNI-like"/>
    <property type="match status" value="1"/>
</dbReference>
<dbReference type="OrthoDB" id="7537227at2759"/>
<comment type="caution">
    <text evidence="5">The sequence shown here is derived from an EMBL/GenBank/DDBJ whole genome shotgun (WGS) entry which is preliminary data.</text>
</comment>
<dbReference type="InterPro" id="IPR036047">
    <property type="entry name" value="F-box-like_dom_sf"/>
</dbReference>
<feature type="repeat" description="ARM" evidence="2">
    <location>
        <begin position="524"/>
        <end position="559"/>
    </location>
</feature>
<evidence type="ECO:0000256" key="1">
    <source>
        <dbReference type="ARBA" id="ARBA00022737"/>
    </source>
</evidence>
<evidence type="ECO:0000313" key="5">
    <source>
        <dbReference type="EMBL" id="KAJ6714217.1"/>
    </source>
</evidence>
<feature type="compositionally biased region" description="Basic and acidic residues" evidence="3">
    <location>
        <begin position="11"/>
        <end position="20"/>
    </location>
</feature>
<dbReference type="PANTHER" id="PTHR46976:SF2">
    <property type="entry name" value="F-BOX DOMAIN-CONTAINING PROTEIN"/>
    <property type="match status" value="1"/>
</dbReference>
<dbReference type="InterPro" id="IPR032675">
    <property type="entry name" value="LRR_dom_sf"/>
</dbReference>
<organism evidence="5 6">
    <name type="scientific">Salix viminalis</name>
    <name type="common">Common osier</name>
    <name type="synonym">Basket willow</name>
    <dbReference type="NCBI Taxonomy" id="40686"/>
    <lineage>
        <taxon>Eukaryota</taxon>
        <taxon>Viridiplantae</taxon>
        <taxon>Streptophyta</taxon>
        <taxon>Embryophyta</taxon>
        <taxon>Tracheophyta</taxon>
        <taxon>Spermatophyta</taxon>
        <taxon>Magnoliopsida</taxon>
        <taxon>eudicotyledons</taxon>
        <taxon>Gunneridae</taxon>
        <taxon>Pentapetalae</taxon>
        <taxon>rosids</taxon>
        <taxon>fabids</taxon>
        <taxon>Malpighiales</taxon>
        <taxon>Salicaceae</taxon>
        <taxon>Saliceae</taxon>
        <taxon>Salix</taxon>
    </lineage>
</organism>
<evidence type="ECO:0000256" key="3">
    <source>
        <dbReference type="SAM" id="MobiDB-lite"/>
    </source>
</evidence>
<keyword evidence="6" id="KW-1185">Reference proteome</keyword>
<dbReference type="InterPro" id="IPR011989">
    <property type="entry name" value="ARM-like"/>
</dbReference>
<feature type="domain" description="F-box" evidence="4">
    <location>
        <begin position="39"/>
        <end position="85"/>
    </location>
</feature>
<dbReference type="Pfam" id="PF00514">
    <property type="entry name" value="Arm"/>
    <property type="match status" value="3"/>
</dbReference>
<feature type="repeat" description="ARM" evidence="2">
    <location>
        <begin position="398"/>
        <end position="440"/>
    </location>
</feature>
<dbReference type="PANTHER" id="PTHR46976">
    <property type="entry name" value="PROTEIN ARABIDILLO 1"/>
    <property type="match status" value="1"/>
</dbReference>
<reference evidence="5" key="1">
    <citation type="submission" date="2022-11" db="EMBL/GenBank/DDBJ databases">
        <authorList>
            <person name="Hyden B.L."/>
            <person name="Feng K."/>
            <person name="Yates T."/>
            <person name="Jawdy S."/>
            <person name="Smart L.B."/>
            <person name="Muchero W."/>
        </authorList>
    </citation>
    <scope>NUCLEOTIDE SEQUENCE</scope>
    <source>
        <tissue evidence="5">Shoot tip</tissue>
    </source>
</reference>
<dbReference type="InterPro" id="IPR001810">
    <property type="entry name" value="F-box_dom"/>
</dbReference>
<dbReference type="Pfam" id="PF12937">
    <property type="entry name" value="F-box-like"/>
    <property type="match status" value="1"/>
</dbReference>
<feature type="repeat" description="ARM" evidence="2">
    <location>
        <begin position="439"/>
        <end position="481"/>
    </location>
</feature>
<dbReference type="Proteomes" id="UP001151529">
    <property type="component" value="Chromosome 1"/>
</dbReference>
<dbReference type="SMART" id="SM00185">
    <property type="entry name" value="ARM"/>
    <property type="match status" value="4"/>
</dbReference>
<feature type="region of interest" description="Disordered" evidence="3">
    <location>
        <begin position="1"/>
        <end position="26"/>
    </location>
</feature>
<accession>A0A9Q0TM90</accession>
<dbReference type="Gene3D" id="3.80.10.10">
    <property type="entry name" value="Ribonuclease Inhibitor"/>
    <property type="match status" value="1"/>
</dbReference>
<feature type="compositionally biased region" description="Basic residues" evidence="3">
    <location>
        <begin position="1"/>
        <end position="10"/>
    </location>
</feature>
<name>A0A9Q0TM90_SALVM</name>
<dbReference type="SMART" id="SM00256">
    <property type="entry name" value="FBOX"/>
    <property type="match status" value="1"/>
</dbReference>
<dbReference type="EMBL" id="JAPFFL010000007">
    <property type="protein sequence ID" value="KAJ6714217.1"/>
    <property type="molecule type" value="Genomic_DNA"/>
</dbReference>
<sequence length="587" mass="64128">MTRTVRRKLAHSKEKNKEIVGSDSDNPDDGCLCSSTICDLDWTALPDDTAIQLFSYLNYRDRASLSATCQTFRLLGSSPCLWDSLDLRYHKFDITTAQLLSSRSKNLQKLWFLGEESADAIISLEARDLCEISGYFCRDITDATLSMIAARHVMLECLQLGPDGCERITSFAIRVIAICCPKLKRLQISGVKVVTGEAINALAKHCRQLVEVAFMESDSVDEFALGNLTSVQFLSLAGTKNSEMEFSYLKVLVALNCPVFEAEVDNHMTYNHKGKILLTVFNDIFKAVGSLFVDITENESNMLSYWRKVKSTDRSMDAIATWIEWIFSHFLLRIAENNPKELDAFWIKQGAALLLDLLQSSQEDVQERAANSIATFVVIDDENATVDAQRAELVLQNGGIRLLLDLARSYREGLQSEAAKAIANLSVDSKVAKAVADIGGINILAGLARSVNRLVAEEAAGGLWNLSVGEEHKGAIAEAGGIKVLVDLIYKWRAGNDGVLERAAGALANLAADDSCSMEIAVAGGVHALVMLARSCKFEGVQEQAARALANLAAHGDNNNDNAAVRQEAGALEALVQLTFSQHEGVR</sequence>
<dbReference type="PROSITE" id="PS50181">
    <property type="entry name" value="FBOX"/>
    <property type="match status" value="1"/>
</dbReference>
<evidence type="ECO:0000313" key="6">
    <source>
        <dbReference type="Proteomes" id="UP001151529"/>
    </source>
</evidence>
<proteinExistence type="predicted"/>
<evidence type="ECO:0000256" key="2">
    <source>
        <dbReference type="PROSITE-ProRule" id="PRU00259"/>
    </source>
</evidence>
<keyword evidence="1" id="KW-0677">Repeat</keyword>
<dbReference type="Gene3D" id="1.25.10.10">
    <property type="entry name" value="Leucine-rich Repeat Variant"/>
    <property type="match status" value="2"/>
</dbReference>
<dbReference type="SUPFAM" id="SSF48371">
    <property type="entry name" value="ARM repeat"/>
    <property type="match status" value="1"/>
</dbReference>
<dbReference type="SUPFAM" id="SSF81383">
    <property type="entry name" value="F-box domain"/>
    <property type="match status" value="1"/>
</dbReference>
<dbReference type="InterPro" id="IPR016024">
    <property type="entry name" value="ARM-type_fold"/>
</dbReference>
<protein>
    <submittedName>
        <fullName evidence="5">PROTEIN ARABIDILLO 1</fullName>
    </submittedName>
</protein>
<dbReference type="AlphaFoldDB" id="A0A9Q0TM90"/>
<feature type="repeat" description="ARM" evidence="2">
    <location>
        <begin position="480"/>
        <end position="525"/>
    </location>
</feature>
<dbReference type="InterPro" id="IPR000225">
    <property type="entry name" value="Armadillo"/>
</dbReference>
<reference evidence="5" key="2">
    <citation type="journal article" date="2023" name="Int. J. Mol. Sci.">
        <title>De Novo Assembly and Annotation of 11 Diverse Shrub Willow (Salix) Genomes Reveals Novel Gene Organization in Sex-Linked Regions.</title>
        <authorList>
            <person name="Hyden B."/>
            <person name="Feng K."/>
            <person name="Yates T.B."/>
            <person name="Jawdy S."/>
            <person name="Cereghino C."/>
            <person name="Smart L.B."/>
            <person name="Muchero W."/>
        </authorList>
    </citation>
    <scope>NUCLEOTIDE SEQUENCE [LARGE SCALE GENOMIC DNA]</scope>
    <source>
        <tissue evidence="5">Shoot tip</tissue>
    </source>
</reference>
<evidence type="ECO:0000259" key="4">
    <source>
        <dbReference type="PROSITE" id="PS50181"/>
    </source>
</evidence>
<dbReference type="PROSITE" id="PS50176">
    <property type="entry name" value="ARM_REPEAT"/>
    <property type="match status" value="4"/>
</dbReference>
<gene>
    <name evidence="5" type="ORF">OIU85_025796</name>
</gene>